<accession>A0ABS7S703</accession>
<reference evidence="2 3" key="1">
    <citation type="submission" date="2021-04" db="EMBL/GenBank/DDBJ databases">
        <title>Ruania sp. nov., isolated from sandy soil of mangrove forest.</title>
        <authorList>
            <person name="Ge X."/>
            <person name="Huang R."/>
            <person name="Liu W."/>
        </authorList>
    </citation>
    <scope>NUCLEOTIDE SEQUENCE [LARGE SCALE GENOMIC DNA]</scope>
    <source>
        <strain evidence="2 3">N2-46</strain>
    </source>
</reference>
<dbReference type="Proteomes" id="UP000826651">
    <property type="component" value="Unassembled WGS sequence"/>
</dbReference>
<feature type="region of interest" description="Disordered" evidence="1">
    <location>
        <begin position="60"/>
        <end position="84"/>
    </location>
</feature>
<evidence type="ECO:0008006" key="4">
    <source>
        <dbReference type="Google" id="ProtNLM"/>
    </source>
</evidence>
<name>A0ABS7S703_9MICO</name>
<feature type="region of interest" description="Disordered" evidence="1">
    <location>
        <begin position="1"/>
        <end position="28"/>
    </location>
</feature>
<dbReference type="EMBL" id="JAGSHT010000003">
    <property type="protein sequence ID" value="MBZ2195384.1"/>
    <property type="molecule type" value="Genomic_DNA"/>
</dbReference>
<protein>
    <recommendedName>
        <fullName evidence="4">DUF1073 domain-containing protein</fullName>
    </recommendedName>
</protein>
<keyword evidence="3" id="KW-1185">Reference proteome</keyword>
<feature type="compositionally biased region" description="Pro residues" evidence="1">
    <location>
        <begin position="1"/>
        <end position="12"/>
    </location>
</feature>
<dbReference type="RefSeq" id="WP_223403235.1">
    <property type="nucleotide sequence ID" value="NZ_JAGSHT010000003.1"/>
</dbReference>
<gene>
    <name evidence="2" type="ORF">KCQ71_04425</name>
</gene>
<evidence type="ECO:0000256" key="1">
    <source>
        <dbReference type="SAM" id="MobiDB-lite"/>
    </source>
</evidence>
<comment type="caution">
    <text evidence="2">The sequence shown here is derived from an EMBL/GenBank/DDBJ whole genome shotgun (WGS) entry which is preliminary data.</text>
</comment>
<proteinExistence type="predicted"/>
<evidence type="ECO:0000313" key="3">
    <source>
        <dbReference type="Proteomes" id="UP000826651"/>
    </source>
</evidence>
<sequence length="414" mass="42842">MEPRLVPAPPGRSGPSPARVPARRDAAPPTAALPRALIGLQRTAGNAAVVTLAATRNPASAAVQRQSRPPHAAAGGTSPGPGGTFARARTAAAYVALVREAESRLAAAGVSAIDDRIQVLSGIYYGTDWSLDYEVEASQTRNLAFQAYTTRAGPGADPRPVLGTSLYTAIKESQDVRHPALGTIDAGHLIIGLNARQSWTSRSVNVPTQGATGLEITTWVGDLGGATGQLARRRLRVPSTPASRYFSGRRGTDYGADSNLEGDVAAYVVGSAPAATGPGQMAVPPGGGIAETLEVYFTAAGASTDRATRFLEMLGGTFTGPTLTNRGAVEAAMAGKFRDFSRWYMGIRYGPDVVRQINTLLPAAAQDVAVEFVDWLLARIVGGRSASGGGSASGAAPEPDLIDKALDLARSWGL</sequence>
<organism evidence="2 3">
    <name type="scientific">Occultella gossypii</name>
    <dbReference type="NCBI Taxonomy" id="2800820"/>
    <lineage>
        <taxon>Bacteria</taxon>
        <taxon>Bacillati</taxon>
        <taxon>Actinomycetota</taxon>
        <taxon>Actinomycetes</taxon>
        <taxon>Micrococcales</taxon>
        <taxon>Ruaniaceae</taxon>
        <taxon>Occultella</taxon>
    </lineage>
</organism>
<evidence type="ECO:0000313" key="2">
    <source>
        <dbReference type="EMBL" id="MBZ2195384.1"/>
    </source>
</evidence>